<keyword evidence="3" id="KW-0804">Transcription</keyword>
<dbReference type="NCBIfam" id="TIGR01557">
    <property type="entry name" value="myb_SHAQKYF"/>
    <property type="match status" value="1"/>
</dbReference>
<dbReference type="GO" id="GO:0005634">
    <property type="term" value="C:nucleus"/>
    <property type="evidence" value="ECO:0007669"/>
    <property type="project" value="UniProtKB-SubCell"/>
</dbReference>
<dbReference type="Gene3D" id="1.10.10.60">
    <property type="entry name" value="Homeodomain-like"/>
    <property type="match status" value="1"/>
</dbReference>
<dbReference type="InterPro" id="IPR006447">
    <property type="entry name" value="Myb_dom_plants"/>
</dbReference>
<accession>A0A5D2YPE3</accession>
<evidence type="ECO:0000256" key="1">
    <source>
        <dbReference type="ARBA" id="ARBA00004123"/>
    </source>
</evidence>
<comment type="subcellular location">
    <subcellularLocation>
        <location evidence="1">Nucleus</location>
    </subcellularLocation>
</comment>
<dbReference type="EMBL" id="CM017642">
    <property type="protein sequence ID" value="TYJ27819.1"/>
    <property type="molecule type" value="Genomic_DNA"/>
</dbReference>
<organism evidence="7 8">
    <name type="scientific">Gossypium mustelinum</name>
    <name type="common">Cotton</name>
    <name type="synonym">Gossypium caicoense</name>
    <dbReference type="NCBI Taxonomy" id="34275"/>
    <lineage>
        <taxon>Eukaryota</taxon>
        <taxon>Viridiplantae</taxon>
        <taxon>Streptophyta</taxon>
        <taxon>Embryophyta</taxon>
        <taxon>Tracheophyta</taxon>
        <taxon>Spermatophyta</taxon>
        <taxon>Magnoliopsida</taxon>
        <taxon>eudicotyledons</taxon>
        <taxon>Gunneridae</taxon>
        <taxon>Pentapetalae</taxon>
        <taxon>rosids</taxon>
        <taxon>malvids</taxon>
        <taxon>Malvales</taxon>
        <taxon>Malvaceae</taxon>
        <taxon>Malvoideae</taxon>
        <taxon>Gossypium</taxon>
    </lineage>
</organism>
<dbReference type="InterPro" id="IPR017930">
    <property type="entry name" value="Myb_dom"/>
</dbReference>
<evidence type="ECO:0000256" key="4">
    <source>
        <dbReference type="ARBA" id="ARBA00023242"/>
    </source>
</evidence>
<keyword evidence="8" id="KW-1185">Reference proteome</keyword>
<protein>
    <recommendedName>
        <fullName evidence="6">HTH myb-type domain-containing protein</fullName>
    </recommendedName>
</protein>
<reference evidence="7 8" key="1">
    <citation type="submission" date="2019-07" db="EMBL/GenBank/DDBJ databases">
        <title>WGS assembly of Gossypium mustelinum.</title>
        <authorList>
            <person name="Chen Z.J."/>
            <person name="Sreedasyam A."/>
            <person name="Ando A."/>
            <person name="Song Q."/>
            <person name="De L."/>
            <person name="Hulse-Kemp A."/>
            <person name="Ding M."/>
            <person name="Ye W."/>
            <person name="Kirkbride R."/>
            <person name="Jenkins J."/>
            <person name="Plott C."/>
            <person name="Lovell J."/>
            <person name="Lin Y.-M."/>
            <person name="Vaughn R."/>
            <person name="Liu B."/>
            <person name="Li W."/>
            <person name="Simpson S."/>
            <person name="Scheffler B."/>
            <person name="Saski C."/>
            <person name="Grover C."/>
            <person name="Hu G."/>
            <person name="Conover J."/>
            <person name="Carlson J."/>
            <person name="Shu S."/>
            <person name="Boston L."/>
            <person name="Williams M."/>
            <person name="Peterson D."/>
            <person name="Mcgee K."/>
            <person name="Jones D."/>
            <person name="Wendel J."/>
            <person name="Stelly D."/>
            <person name="Grimwood J."/>
            <person name="Schmutz J."/>
        </authorList>
    </citation>
    <scope>NUCLEOTIDE SEQUENCE [LARGE SCALE GENOMIC DNA]</scope>
    <source>
        <strain evidence="7">1408120.09</strain>
    </source>
</reference>
<feature type="transmembrane region" description="Helical" evidence="5">
    <location>
        <begin position="34"/>
        <end position="57"/>
    </location>
</feature>
<dbReference type="Pfam" id="PF00249">
    <property type="entry name" value="Myb_DNA-binding"/>
    <property type="match status" value="1"/>
</dbReference>
<evidence type="ECO:0000256" key="2">
    <source>
        <dbReference type="ARBA" id="ARBA00023015"/>
    </source>
</evidence>
<evidence type="ECO:0000313" key="8">
    <source>
        <dbReference type="Proteomes" id="UP000323597"/>
    </source>
</evidence>
<feature type="domain" description="HTH myb-type" evidence="6">
    <location>
        <begin position="65"/>
        <end position="95"/>
    </location>
</feature>
<feature type="transmembrane region" description="Helical" evidence="5">
    <location>
        <begin position="7"/>
        <end position="28"/>
    </location>
</feature>
<evidence type="ECO:0000256" key="3">
    <source>
        <dbReference type="ARBA" id="ARBA00023163"/>
    </source>
</evidence>
<dbReference type="CDD" id="cd00167">
    <property type="entry name" value="SANT"/>
    <property type="match status" value="1"/>
</dbReference>
<keyword evidence="5" id="KW-0472">Membrane</keyword>
<dbReference type="PANTHER" id="PTHR12802:SF175">
    <property type="entry name" value="PROTEIN REVEILLE 2"/>
    <property type="match status" value="1"/>
</dbReference>
<dbReference type="PANTHER" id="PTHR12802">
    <property type="entry name" value="SWI/SNF COMPLEX-RELATED"/>
    <property type="match status" value="1"/>
</dbReference>
<keyword evidence="4" id="KW-0539">Nucleus</keyword>
<proteinExistence type="predicted"/>
<dbReference type="PROSITE" id="PS51294">
    <property type="entry name" value="HTH_MYB"/>
    <property type="match status" value="1"/>
</dbReference>
<dbReference type="InterPro" id="IPR009057">
    <property type="entry name" value="Homeodomain-like_sf"/>
</dbReference>
<evidence type="ECO:0000313" key="7">
    <source>
        <dbReference type="EMBL" id="TYJ27819.1"/>
    </source>
</evidence>
<evidence type="ECO:0000259" key="6">
    <source>
        <dbReference type="PROSITE" id="PS51294"/>
    </source>
</evidence>
<keyword evidence="5" id="KW-1133">Transmembrane helix</keyword>
<keyword evidence="5" id="KW-0812">Transmembrane</keyword>
<dbReference type="SUPFAM" id="SSF46689">
    <property type="entry name" value="Homeodomain-like"/>
    <property type="match status" value="1"/>
</dbReference>
<dbReference type="GO" id="GO:0003677">
    <property type="term" value="F:DNA binding"/>
    <property type="evidence" value="ECO:0007669"/>
    <property type="project" value="InterPro"/>
</dbReference>
<evidence type="ECO:0000256" key="5">
    <source>
        <dbReference type="SAM" id="Phobius"/>
    </source>
</evidence>
<keyword evidence="2" id="KW-0805">Transcription regulation</keyword>
<sequence length="136" mass="16207">MSYGFHFCKSLILPFFIHFPSFILHLLLHRYLLFSGYCFISTLSLSHANLVLCRWVLAKARKPYTITKQREKWTEKEHQRFLEALRLYGRGWRQIEEAKPVPAICILSQISVDVQFAYGVLCFKVYKFQESYQFCL</sequence>
<name>A0A5D2YPE3_GOSMU</name>
<dbReference type="Proteomes" id="UP000323597">
    <property type="component" value="Chromosome A07"/>
</dbReference>
<dbReference type="InterPro" id="IPR001005">
    <property type="entry name" value="SANT/Myb"/>
</dbReference>
<gene>
    <name evidence="7" type="ORF">E1A91_A07G214900v1</name>
</gene>
<dbReference type="AlphaFoldDB" id="A0A5D2YPE3"/>